<proteinExistence type="predicted"/>
<dbReference type="Proteomes" id="UP000000851">
    <property type="component" value="Chromosome"/>
</dbReference>
<dbReference type="STRING" id="479433.Caci_1956"/>
<dbReference type="InParanoid" id="C7QEI5"/>
<keyword evidence="2" id="KW-1185">Reference proteome</keyword>
<dbReference type="eggNOG" id="COG1649">
    <property type="taxonomic scope" value="Bacteria"/>
</dbReference>
<dbReference type="RefSeq" id="WP_012786169.1">
    <property type="nucleotide sequence ID" value="NC_013131.1"/>
</dbReference>
<name>C7QEI5_CATAD</name>
<organism evidence="1 2">
    <name type="scientific">Catenulispora acidiphila (strain DSM 44928 / JCM 14897 / NBRC 102108 / NRRL B-24433 / ID139908)</name>
    <dbReference type="NCBI Taxonomy" id="479433"/>
    <lineage>
        <taxon>Bacteria</taxon>
        <taxon>Bacillati</taxon>
        <taxon>Actinomycetota</taxon>
        <taxon>Actinomycetes</taxon>
        <taxon>Catenulisporales</taxon>
        <taxon>Catenulisporaceae</taxon>
        <taxon>Catenulispora</taxon>
    </lineage>
</organism>
<dbReference type="AlphaFoldDB" id="C7QEI5"/>
<gene>
    <name evidence="1" type="ordered locus">Caci_1956</name>
</gene>
<evidence type="ECO:0000313" key="1">
    <source>
        <dbReference type="EMBL" id="ACU70876.1"/>
    </source>
</evidence>
<evidence type="ECO:0000313" key="2">
    <source>
        <dbReference type="Proteomes" id="UP000000851"/>
    </source>
</evidence>
<accession>C7QEI5</accession>
<reference evidence="1 2" key="1">
    <citation type="journal article" date="2009" name="Stand. Genomic Sci.">
        <title>Complete genome sequence of Catenulispora acidiphila type strain (ID 139908).</title>
        <authorList>
            <person name="Copeland A."/>
            <person name="Lapidus A."/>
            <person name="Glavina Del Rio T."/>
            <person name="Nolan M."/>
            <person name="Lucas S."/>
            <person name="Chen F."/>
            <person name="Tice H."/>
            <person name="Cheng J.F."/>
            <person name="Bruce D."/>
            <person name="Goodwin L."/>
            <person name="Pitluck S."/>
            <person name="Mikhailova N."/>
            <person name="Pati A."/>
            <person name="Ivanova N."/>
            <person name="Mavromatis K."/>
            <person name="Chen A."/>
            <person name="Palaniappan K."/>
            <person name="Chain P."/>
            <person name="Land M."/>
            <person name="Hauser L."/>
            <person name="Chang Y.J."/>
            <person name="Jeffries C.D."/>
            <person name="Chertkov O."/>
            <person name="Brettin T."/>
            <person name="Detter J.C."/>
            <person name="Han C."/>
            <person name="Ali Z."/>
            <person name="Tindall B.J."/>
            <person name="Goker M."/>
            <person name="Bristow J."/>
            <person name="Eisen J.A."/>
            <person name="Markowitz V."/>
            <person name="Hugenholtz P."/>
            <person name="Kyrpides N.C."/>
            <person name="Klenk H.P."/>
        </authorList>
    </citation>
    <scope>NUCLEOTIDE SEQUENCE [LARGE SCALE GENOMIC DNA]</scope>
    <source>
        <strain evidence="2">DSM 44928 / JCM 14897 / NBRC 102108 / NRRL B-24433 / ID139908</strain>
    </source>
</reference>
<dbReference type="KEGG" id="cai:Caci_1956"/>
<protein>
    <submittedName>
        <fullName evidence="1">Putative alanine-rich protein</fullName>
    </submittedName>
</protein>
<sequence length="378" mass="39850">MNAATYVYPWDVVGDASAAESIAGLGVDHAVVAAFYHATRVFTPRHPVHRVVVAERTASYLPVGDAWEQVLPAAQTWVESEDAFGATAAALAAAGVPTHAWVVVDHVDRFEAPHVVNAYGDTYPWALCPSHEAALEYAVGLAAVVAARSDIAGVEFEAAGWYGFDHLHEHDKVAGIPLSEDELYLMSLCFCDACREEYQASGIDVGRLRELVCTRLDARFAASSPLPGGLPDADLAAAVLATRTRVANRLRGAMVREVRTQRAHDFPILFHANPDPHRSTAFTGVDVATLPKDTGVVVNCWNGKTDNVAHTVGHDAPVAAGLLGIRGMGADSEGLAAQAIAMRAAGASGIRLYHGGLGSTADLDAMRGAVTAFHEGAS</sequence>
<dbReference type="HOGENOM" id="CLU_057304_0_0_11"/>
<dbReference type="EMBL" id="CP001700">
    <property type="protein sequence ID" value="ACU70876.1"/>
    <property type="molecule type" value="Genomic_DNA"/>
</dbReference>